<comment type="caution">
    <text evidence="1">The sequence shown here is derived from an EMBL/GenBank/DDBJ whole genome shotgun (WGS) entry which is preliminary data.</text>
</comment>
<dbReference type="AlphaFoldDB" id="A0A9Q3PKH8"/>
<gene>
    <name evidence="1" type="ORF">O181_103421</name>
</gene>
<name>A0A9Q3PKH8_9BASI</name>
<keyword evidence="2" id="KW-1185">Reference proteome</keyword>
<evidence type="ECO:0000313" key="1">
    <source>
        <dbReference type="EMBL" id="MBW0563706.1"/>
    </source>
</evidence>
<dbReference type="EMBL" id="AVOT02074622">
    <property type="protein sequence ID" value="MBW0563706.1"/>
    <property type="molecule type" value="Genomic_DNA"/>
</dbReference>
<protein>
    <submittedName>
        <fullName evidence="1">Uncharacterized protein</fullName>
    </submittedName>
</protein>
<proteinExistence type="predicted"/>
<accession>A0A9Q3PKH8</accession>
<evidence type="ECO:0000313" key="2">
    <source>
        <dbReference type="Proteomes" id="UP000765509"/>
    </source>
</evidence>
<sequence length="126" mass="15143">MPKLSIPFSHIRRPIQPKEELSNPFITDLDHQDNNQVLIKEAPQFNEWPKFTAEGEYEHISFIKTLDILQEYYAIPDELINAILHSLFEKCAKRWYHGIRQTNGKNTLCWWKQEIITKWANDAWRY</sequence>
<reference evidence="1" key="1">
    <citation type="submission" date="2021-03" db="EMBL/GenBank/DDBJ databases">
        <title>Draft genome sequence of rust myrtle Austropuccinia psidii MF-1, a brazilian biotype.</title>
        <authorList>
            <person name="Quecine M.C."/>
            <person name="Pachon D.M.R."/>
            <person name="Bonatelli M.L."/>
            <person name="Correr F.H."/>
            <person name="Franceschini L.M."/>
            <person name="Leite T.F."/>
            <person name="Margarido G.R.A."/>
            <person name="Almeida C.A."/>
            <person name="Ferrarezi J.A."/>
            <person name="Labate C.A."/>
        </authorList>
    </citation>
    <scope>NUCLEOTIDE SEQUENCE</scope>
    <source>
        <strain evidence="1">MF-1</strain>
    </source>
</reference>
<dbReference type="Proteomes" id="UP000765509">
    <property type="component" value="Unassembled WGS sequence"/>
</dbReference>
<organism evidence="1 2">
    <name type="scientific">Austropuccinia psidii MF-1</name>
    <dbReference type="NCBI Taxonomy" id="1389203"/>
    <lineage>
        <taxon>Eukaryota</taxon>
        <taxon>Fungi</taxon>
        <taxon>Dikarya</taxon>
        <taxon>Basidiomycota</taxon>
        <taxon>Pucciniomycotina</taxon>
        <taxon>Pucciniomycetes</taxon>
        <taxon>Pucciniales</taxon>
        <taxon>Sphaerophragmiaceae</taxon>
        <taxon>Austropuccinia</taxon>
    </lineage>
</organism>